<accession>A0AA86NL47</accession>
<proteinExistence type="predicted"/>
<sequence length="635" mass="69152">MIGTSSAKVIVTNANINYNVIGYAHISNFGFIGCLTNDSSFNSFNNVIIKFQMILKEQYNNNEMNVASLVGQCQSIHLQISSVTLLQNNISSSYNSALLCAFTQFSHIDIKDIIIQNSEINSISNIYAIAGGVLGQCYHNSVVLKNIKLILSTIQAKSSSESQQSYVGGIIGNLVKSSIKSNNCQIYETNIYLSSQQGAVAGFLAGITQNINCVIENIKMKANNITELSQIARTAGIIAIIQDGTLYLQNIIIQKSNIQSLCNSIIYQITYNWWTIIGGVLSISSQCNMSINNIQLEDTKLQLIGNQQQDQTTAIAGLVAYVLKSNSVNISNVIITQLNLQSNSIVSYNSGGIGYLTGQDEYDQSNPITIQTVISNISIINTYSQLFSQKQVTYGGLIASQYYVNSVVQNILVECSAINSQSNSNIVQGGILGCSVSTTSKFYKINVLSLQFDAVGLNSIVSSCLISNMAETNLLISSSKINECSVQSNTTNPIYSYGNNIIGGIVGHVQQCNITITNIQLNIAYFDSNADQQQLFTSSIIGALNTQQYYSQIQISHLKIDSLNIKEQGNLNNTLGYESKTTFVMNIAYPNPTNINISIQNSQSVGFSYINEVLITNCISLLNLTENGQLPNYGC</sequence>
<dbReference type="Proteomes" id="UP001642409">
    <property type="component" value="Unassembled WGS sequence"/>
</dbReference>
<organism evidence="1">
    <name type="scientific">Hexamita inflata</name>
    <dbReference type="NCBI Taxonomy" id="28002"/>
    <lineage>
        <taxon>Eukaryota</taxon>
        <taxon>Metamonada</taxon>
        <taxon>Diplomonadida</taxon>
        <taxon>Hexamitidae</taxon>
        <taxon>Hexamitinae</taxon>
        <taxon>Hexamita</taxon>
    </lineage>
</organism>
<dbReference type="AlphaFoldDB" id="A0AA86NL47"/>
<evidence type="ECO:0000313" key="1">
    <source>
        <dbReference type="EMBL" id="CAI9921212.1"/>
    </source>
</evidence>
<dbReference type="EMBL" id="CATOUU010000217">
    <property type="protein sequence ID" value="CAI9921212.1"/>
    <property type="molecule type" value="Genomic_DNA"/>
</dbReference>
<reference evidence="1" key="1">
    <citation type="submission" date="2023-06" db="EMBL/GenBank/DDBJ databases">
        <authorList>
            <person name="Kurt Z."/>
        </authorList>
    </citation>
    <scope>NUCLEOTIDE SEQUENCE</scope>
</reference>
<evidence type="ECO:0000313" key="3">
    <source>
        <dbReference type="Proteomes" id="UP001642409"/>
    </source>
</evidence>
<name>A0AA86NL47_9EUKA</name>
<gene>
    <name evidence="2" type="ORF">HINF_LOCUS52251</name>
    <name evidence="1" type="ORF">HINF_LOCUS8857</name>
</gene>
<evidence type="ECO:0000313" key="2">
    <source>
        <dbReference type="EMBL" id="CAL6066290.1"/>
    </source>
</evidence>
<comment type="caution">
    <text evidence="1">The sequence shown here is derived from an EMBL/GenBank/DDBJ whole genome shotgun (WGS) entry which is preliminary data.</text>
</comment>
<keyword evidence="3" id="KW-1185">Reference proteome</keyword>
<dbReference type="EMBL" id="CAXDID020000259">
    <property type="protein sequence ID" value="CAL6066290.1"/>
    <property type="molecule type" value="Genomic_DNA"/>
</dbReference>
<protein>
    <submittedName>
        <fullName evidence="2">Hypothetical_protein</fullName>
    </submittedName>
</protein>
<reference evidence="2 3" key="2">
    <citation type="submission" date="2024-07" db="EMBL/GenBank/DDBJ databases">
        <authorList>
            <person name="Akdeniz Z."/>
        </authorList>
    </citation>
    <scope>NUCLEOTIDE SEQUENCE [LARGE SCALE GENOMIC DNA]</scope>
</reference>